<sequence length="246" mass="28485">MNLKKKIIWIVMLSMLITGCSNKETQESTTADRATQQRTMTKVQNDVNEIMNKDYNYVLENMGTPYCTTYYIDTQKAKLDYINNLRDLNELTNNMRLVYPKEETNDSLERSALYISINNSKVTEVQTFEFTEYDIKRDDVNNNSDIILDTYDDKAILSVASAESIDVTKYIGKELTQLSEVIDLNEANFEAYDRDRKEMIMGYFLSEDGNASNKILNIIESEGSISEINIIERNDILRTVKDYLIK</sequence>
<evidence type="ECO:0000313" key="3">
    <source>
        <dbReference type="Proteomes" id="UP000215694"/>
    </source>
</evidence>
<keyword evidence="3" id="KW-1185">Reference proteome</keyword>
<feature type="signal peptide" evidence="1">
    <location>
        <begin position="1"/>
        <end position="23"/>
    </location>
</feature>
<gene>
    <name evidence="2" type="ORF">CHL78_000095</name>
</gene>
<evidence type="ECO:0000256" key="1">
    <source>
        <dbReference type="SAM" id="SignalP"/>
    </source>
</evidence>
<proteinExistence type="predicted"/>
<comment type="caution">
    <text evidence="2">The sequence shown here is derived from an EMBL/GenBank/DDBJ whole genome shotgun (WGS) entry which is preliminary data.</text>
</comment>
<accession>A0A371JAC6</accession>
<reference evidence="2 3" key="1">
    <citation type="journal article" date="2017" name="Genome Announc.">
        <title>Draft Genome Sequence of Romboutsia weinsteinii sp. nov. Strain CCRI-19649(T) Isolated from Surface Water.</title>
        <authorList>
            <person name="Maheux A.F."/>
            <person name="Boudreau D.K."/>
            <person name="Berube E."/>
            <person name="Boissinot M."/>
            <person name="Cantin P."/>
            <person name="Raymond F."/>
            <person name="Corbeil J."/>
            <person name="Omar R.F."/>
            <person name="Bergeron M.G."/>
        </authorList>
    </citation>
    <scope>NUCLEOTIDE SEQUENCE [LARGE SCALE GENOMIC DNA]</scope>
    <source>
        <strain evidence="2 3">CCRI-19649</strain>
    </source>
</reference>
<evidence type="ECO:0008006" key="4">
    <source>
        <dbReference type="Google" id="ProtNLM"/>
    </source>
</evidence>
<feature type="chain" id="PRO_5016959943" description="Lipoprotein" evidence="1">
    <location>
        <begin position="24"/>
        <end position="246"/>
    </location>
</feature>
<dbReference type="AlphaFoldDB" id="A0A371JAC6"/>
<dbReference type="OrthoDB" id="1749668at2"/>
<dbReference type="PROSITE" id="PS51257">
    <property type="entry name" value="PROKAR_LIPOPROTEIN"/>
    <property type="match status" value="1"/>
</dbReference>
<dbReference type="Proteomes" id="UP000215694">
    <property type="component" value="Unassembled WGS sequence"/>
</dbReference>
<name>A0A371JAC6_9FIRM</name>
<evidence type="ECO:0000313" key="2">
    <source>
        <dbReference type="EMBL" id="RDY29607.1"/>
    </source>
</evidence>
<keyword evidence="1" id="KW-0732">Signal</keyword>
<dbReference type="RefSeq" id="WP_094369371.1">
    <property type="nucleotide sequence ID" value="NZ_NOJY02000001.1"/>
</dbReference>
<protein>
    <recommendedName>
        <fullName evidence="4">Lipoprotein</fullName>
    </recommendedName>
</protein>
<organism evidence="2 3">
    <name type="scientific">Romboutsia weinsteinii</name>
    <dbReference type="NCBI Taxonomy" id="2020949"/>
    <lineage>
        <taxon>Bacteria</taxon>
        <taxon>Bacillati</taxon>
        <taxon>Bacillota</taxon>
        <taxon>Clostridia</taxon>
        <taxon>Peptostreptococcales</taxon>
        <taxon>Peptostreptococcaceae</taxon>
        <taxon>Romboutsia</taxon>
    </lineage>
</organism>
<dbReference type="EMBL" id="NOJY02000001">
    <property type="protein sequence ID" value="RDY29607.1"/>
    <property type="molecule type" value="Genomic_DNA"/>
</dbReference>